<keyword evidence="3" id="KW-1185">Reference proteome</keyword>
<dbReference type="PANTHER" id="PTHR45188:SF2">
    <property type="entry name" value="DNAJ HOMOLOG SUBFAMILY C MEMBER 7"/>
    <property type="match status" value="1"/>
</dbReference>
<evidence type="ECO:0000313" key="3">
    <source>
        <dbReference type="Proteomes" id="UP001630127"/>
    </source>
</evidence>
<dbReference type="Proteomes" id="UP001630127">
    <property type="component" value="Unassembled WGS sequence"/>
</dbReference>
<accession>A0ABD3AZ90</accession>
<dbReference type="Gene3D" id="1.25.40.10">
    <property type="entry name" value="Tetratricopeptide repeat domain"/>
    <property type="match status" value="1"/>
</dbReference>
<evidence type="ECO:0000313" key="2">
    <source>
        <dbReference type="EMBL" id="KAL3536284.1"/>
    </source>
</evidence>
<dbReference type="EMBL" id="JBJUIK010000002">
    <property type="protein sequence ID" value="KAL3536284.1"/>
    <property type="molecule type" value="Genomic_DNA"/>
</dbReference>
<dbReference type="InterPro" id="IPR011990">
    <property type="entry name" value="TPR-like_helical_dom_sf"/>
</dbReference>
<keyword evidence="1" id="KW-0677">Repeat</keyword>
<sequence>MDHVHILLNQFRIRFTTSFGLRGEAKLITEEWEGALTDLKLAAEKSPQDRSIRELLMKAERSLKLSQWKDLYKDFGSFKNCICLRNKKGLQVTKTCFAMAPR</sequence>
<proteinExistence type="predicted"/>
<reference evidence="2 3" key="1">
    <citation type="submission" date="2024-11" db="EMBL/GenBank/DDBJ databases">
        <title>A near-complete genome assembly of Cinchona calisaya.</title>
        <authorList>
            <person name="Lian D.C."/>
            <person name="Zhao X.W."/>
            <person name="Wei L."/>
        </authorList>
    </citation>
    <scope>NUCLEOTIDE SEQUENCE [LARGE SCALE GENOMIC DNA]</scope>
    <source>
        <tissue evidence="2">Nenye</tissue>
    </source>
</reference>
<comment type="caution">
    <text evidence="2">The sequence shown here is derived from an EMBL/GenBank/DDBJ whole genome shotgun (WGS) entry which is preliminary data.</text>
</comment>
<organism evidence="2 3">
    <name type="scientific">Cinchona calisaya</name>
    <dbReference type="NCBI Taxonomy" id="153742"/>
    <lineage>
        <taxon>Eukaryota</taxon>
        <taxon>Viridiplantae</taxon>
        <taxon>Streptophyta</taxon>
        <taxon>Embryophyta</taxon>
        <taxon>Tracheophyta</taxon>
        <taxon>Spermatophyta</taxon>
        <taxon>Magnoliopsida</taxon>
        <taxon>eudicotyledons</taxon>
        <taxon>Gunneridae</taxon>
        <taxon>Pentapetalae</taxon>
        <taxon>asterids</taxon>
        <taxon>lamiids</taxon>
        <taxon>Gentianales</taxon>
        <taxon>Rubiaceae</taxon>
        <taxon>Cinchonoideae</taxon>
        <taxon>Cinchoneae</taxon>
        <taxon>Cinchona</taxon>
    </lineage>
</organism>
<protein>
    <submittedName>
        <fullName evidence="2">Uncharacterized protein</fullName>
    </submittedName>
</protein>
<dbReference type="AlphaFoldDB" id="A0ABD3AZ90"/>
<gene>
    <name evidence="2" type="ORF">ACH5RR_004745</name>
</gene>
<name>A0ABD3AZ90_9GENT</name>
<dbReference type="PANTHER" id="PTHR45188">
    <property type="entry name" value="DNAJ PROTEIN P58IPK HOMOLOG"/>
    <property type="match status" value="1"/>
</dbReference>
<evidence type="ECO:0000256" key="1">
    <source>
        <dbReference type="ARBA" id="ARBA00022737"/>
    </source>
</evidence>